<evidence type="ECO:0008006" key="2">
    <source>
        <dbReference type="Google" id="ProtNLM"/>
    </source>
</evidence>
<name>A0A382CPD7_9ZZZZ</name>
<dbReference type="InterPro" id="IPR036188">
    <property type="entry name" value="FAD/NAD-bd_sf"/>
</dbReference>
<dbReference type="Gene3D" id="3.50.50.60">
    <property type="entry name" value="FAD/NAD(P)-binding domain"/>
    <property type="match status" value="1"/>
</dbReference>
<dbReference type="SUPFAM" id="SSF51905">
    <property type="entry name" value="FAD/NAD(P)-binding domain"/>
    <property type="match status" value="1"/>
</dbReference>
<accession>A0A382CPD7</accession>
<dbReference type="Pfam" id="PF13450">
    <property type="entry name" value="NAD_binding_8"/>
    <property type="match status" value="1"/>
</dbReference>
<dbReference type="AlphaFoldDB" id="A0A382CPD7"/>
<feature type="non-terminal residue" evidence="1">
    <location>
        <position position="32"/>
    </location>
</feature>
<organism evidence="1">
    <name type="scientific">marine metagenome</name>
    <dbReference type="NCBI Taxonomy" id="408172"/>
    <lineage>
        <taxon>unclassified sequences</taxon>
        <taxon>metagenomes</taxon>
        <taxon>ecological metagenomes</taxon>
    </lineage>
</organism>
<proteinExistence type="predicted"/>
<sequence>MVVGAGAAGLAAARRLQTLGHHVEIFEARDDV</sequence>
<reference evidence="1" key="1">
    <citation type="submission" date="2018-05" db="EMBL/GenBank/DDBJ databases">
        <authorList>
            <person name="Lanie J.A."/>
            <person name="Ng W.-L."/>
            <person name="Kazmierczak K.M."/>
            <person name="Andrzejewski T.M."/>
            <person name="Davidsen T.M."/>
            <person name="Wayne K.J."/>
            <person name="Tettelin H."/>
            <person name="Glass J.I."/>
            <person name="Rusch D."/>
            <person name="Podicherti R."/>
            <person name="Tsui H.-C.T."/>
            <person name="Winkler M.E."/>
        </authorList>
    </citation>
    <scope>NUCLEOTIDE SEQUENCE</scope>
</reference>
<gene>
    <name evidence="1" type="ORF">METZ01_LOCUS180932</name>
</gene>
<dbReference type="EMBL" id="UINC01035531">
    <property type="protein sequence ID" value="SVB28078.1"/>
    <property type="molecule type" value="Genomic_DNA"/>
</dbReference>
<evidence type="ECO:0000313" key="1">
    <source>
        <dbReference type="EMBL" id="SVB28078.1"/>
    </source>
</evidence>
<protein>
    <recommendedName>
        <fullName evidence="2">Amine oxidase domain-containing protein</fullName>
    </recommendedName>
</protein>